<dbReference type="HOGENOM" id="CLU_013173_20_0_1"/>
<dbReference type="InterPro" id="IPR036457">
    <property type="entry name" value="PPM-type-like_dom_sf"/>
</dbReference>
<dbReference type="Gramene" id="EFJ21554">
    <property type="protein sequence ID" value="EFJ21554"/>
    <property type="gene ID" value="SELMODRAFT_451367"/>
</dbReference>
<evidence type="ECO:0000256" key="5">
    <source>
        <dbReference type="ARBA" id="ARBA00022801"/>
    </source>
</evidence>
<dbReference type="FunCoup" id="D8S226">
    <property type="interactions" value="504"/>
</dbReference>
<dbReference type="GO" id="GO:1902531">
    <property type="term" value="P:regulation of intracellular signal transduction"/>
    <property type="evidence" value="ECO:0000318"/>
    <property type="project" value="GO_Central"/>
</dbReference>
<feature type="compositionally biased region" description="Low complexity" evidence="10">
    <location>
        <begin position="40"/>
        <end position="52"/>
    </location>
</feature>
<dbReference type="Gene3D" id="3.60.40.10">
    <property type="entry name" value="PPM-type phosphatase domain"/>
    <property type="match status" value="1"/>
</dbReference>
<dbReference type="GO" id="GO:0005634">
    <property type="term" value="C:nucleus"/>
    <property type="evidence" value="ECO:0000318"/>
    <property type="project" value="GO_Central"/>
</dbReference>
<dbReference type="EMBL" id="GL377599">
    <property type="protein sequence ID" value="EFJ21554.1"/>
    <property type="molecule type" value="Genomic_DNA"/>
</dbReference>
<comment type="cofactor">
    <cofactor evidence="2">
        <name>Mg(2+)</name>
        <dbReference type="ChEBI" id="CHEBI:18420"/>
    </cofactor>
</comment>
<accession>D8S226</accession>
<dbReference type="AlphaFoldDB" id="D8S226"/>
<evidence type="ECO:0000256" key="3">
    <source>
        <dbReference type="ARBA" id="ARBA00013081"/>
    </source>
</evidence>
<dbReference type="InterPro" id="IPR000222">
    <property type="entry name" value="PP2C_BS"/>
</dbReference>
<dbReference type="PANTHER" id="PTHR47992">
    <property type="entry name" value="PROTEIN PHOSPHATASE"/>
    <property type="match status" value="1"/>
</dbReference>
<sequence>MKSEEEVVEHKQQQQGQEQQQQQQSKEEEERKCSEDMLPSLLSSSSSSSVSSEDLPNLGCCCSLGQSSCPPYGTVSVCGRRREMEDTVATEPDFLSLPCSLNGCSGASTSSSSSYHFFGVYDGHGGSQAAAYCRDRLHRVLVDEMNRHRQEETSDPEKLWEEVMTGCFLKVDEQVRRPSCGGDACSNCAGNGCDVQIPETVGSTAVVAVVGCSQIVVANCGDCRAVLSRGGRAIPLTVDHKPSRPDEFARVEAAGGQVINWDIPRILGILAMSRSIGDQFMTPFLIANPEVTCLPRHDNDECLILASDGLWDKVTNEAACDIARKCLSSRRPPRRATSNISRTSTSCEDEDDSPCGTAASLLLKVALHNGSKDNITVVVIDLKRNSSSTASMGAPPPTRTMPLPTSSTLS</sequence>
<evidence type="ECO:0000313" key="13">
    <source>
        <dbReference type="Proteomes" id="UP000001514"/>
    </source>
</evidence>
<dbReference type="CDD" id="cd00143">
    <property type="entry name" value="PP2Cc"/>
    <property type="match status" value="1"/>
</dbReference>
<dbReference type="OMA" id="SEMACEI"/>
<evidence type="ECO:0000256" key="6">
    <source>
        <dbReference type="ARBA" id="ARBA00022842"/>
    </source>
</evidence>
<proteinExistence type="inferred from homology"/>
<keyword evidence="4" id="KW-0479">Metal-binding</keyword>
<feature type="compositionally biased region" description="Low complexity" evidence="10">
    <location>
        <begin position="13"/>
        <end position="24"/>
    </location>
</feature>
<name>D8S226_SELML</name>
<keyword evidence="7 9" id="KW-0904">Protein phosphatase</keyword>
<dbReference type="InterPro" id="IPR001932">
    <property type="entry name" value="PPM-type_phosphatase-like_dom"/>
</dbReference>
<protein>
    <recommendedName>
        <fullName evidence="3">protein-serine/threonine phosphatase</fullName>
        <ecNumber evidence="3">3.1.3.16</ecNumber>
    </recommendedName>
</protein>
<feature type="region of interest" description="Disordered" evidence="10">
    <location>
        <begin position="331"/>
        <end position="353"/>
    </location>
</feature>
<dbReference type="PROSITE" id="PS51746">
    <property type="entry name" value="PPM_2"/>
    <property type="match status" value="1"/>
</dbReference>
<feature type="region of interest" description="Disordered" evidence="10">
    <location>
        <begin position="1"/>
        <end position="52"/>
    </location>
</feature>
<feature type="compositionally biased region" description="Basic and acidic residues" evidence="10">
    <location>
        <begin position="1"/>
        <end position="12"/>
    </location>
</feature>
<dbReference type="FunFam" id="3.60.40.10:FF:000041">
    <property type="entry name" value="Protein phosphatase 2C 51"/>
    <property type="match status" value="1"/>
</dbReference>
<reference evidence="12 13" key="1">
    <citation type="journal article" date="2011" name="Science">
        <title>The Selaginella genome identifies genetic changes associated with the evolution of vascular plants.</title>
        <authorList>
            <person name="Banks J.A."/>
            <person name="Nishiyama T."/>
            <person name="Hasebe M."/>
            <person name="Bowman J.L."/>
            <person name="Gribskov M."/>
            <person name="dePamphilis C."/>
            <person name="Albert V.A."/>
            <person name="Aono N."/>
            <person name="Aoyama T."/>
            <person name="Ambrose B.A."/>
            <person name="Ashton N.W."/>
            <person name="Axtell M.J."/>
            <person name="Barker E."/>
            <person name="Barker M.S."/>
            <person name="Bennetzen J.L."/>
            <person name="Bonawitz N.D."/>
            <person name="Chapple C."/>
            <person name="Cheng C."/>
            <person name="Correa L.G."/>
            <person name="Dacre M."/>
            <person name="DeBarry J."/>
            <person name="Dreyer I."/>
            <person name="Elias M."/>
            <person name="Engstrom E.M."/>
            <person name="Estelle M."/>
            <person name="Feng L."/>
            <person name="Finet C."/>
            <person name="Floyd S.K."/>
            <person name="Frommer W.B."/>
            <person name="Fujita T."/>
            <person name="Gramzow L."/>
            <person name="Gutensohn M."/>
            <person name="Harholt J."/>
            <person name="Hattori M."/>
            <person name="Heyl A."/>
            <person name="Hirai T."/>
            <person name="Hiwatashi Y."/>
            <person name="Ishikawa M."/>
            <person name="Iwata M."/>
            <person name="Karol K.G."/>
            <person name="Koehler B."/>
            <person name="Kolukisaoglu U."/>
            <person name="Kubo M."/>
            <person name="Kurata T."/>
            <person name="Lalonde S."/>
            <person name="Li K."/>
            <person name="Li Y."/>
            <person name="Litt A."/>
            <person name="Lyons E."/>
            <person name="Manning G."/>
            <person name="Maruyama T."/>
            <person name="Michael T.P."/>
            <person name="Mikami K."/>
            <person name="Miyazaki S."/>
            <person name="Morinaga S."/>
            <person name="Murata T."/>
            <person name="Mueller-Roeber B."/>
            <person name="Nelson D.R."/>
            <person name="Obara M."/>
            <person name="Oguri Y."/>
            <person name="Olmstead R.G."/>
            <person name="Onodera N."/>
            <person name="Petersen B.L."/>
            <person name="Pils B."/>
            <person name="Prigge M."/>
            <person name="Rensing S.A."/>
            <person name="Riano-Pachon D.M."/>
            <person name="Roberts A.W."/>
            <person name="Sato Y."/>
            <person name="Scheller H.V."/>
            <person name="Schulz B."/>
            <person name="Schulz C."/>
            <person name="Shakirov E.V."/>
            <person name="Shibagaki N."/>
            <person name="Shinohara N."/>
            <person name="Shippen D.E."/>
            <person name="Soerensen I."/>
            <person name="Sotooka R."/>
            <person name="Sugimoto N."/>
            <person name="Sugita M."/>
            <person name="Sumikawa N."/>
            <person name="Tanurdzic M."/>
            <person name="Theissen G."/>
            <person name="Ulvskov P."/>
            <person name="Wakazuki S."/>
            <person name="Weng J.K."/>
            <person name="Willats W.W."/>
            <person name="Wipf D."/>
            <person name="Wolf P.G."/>
            <person name="Yang L."/>
            <person name="Zimmer A.D."/>
            <person name="Zhu Q."/>
            <person name="Mitros T."/>
            <person name="Hellsten U."/>
            <person name="Loque D."/>
            <person name="Otillar R."/>
            <person name="Salamov A."/>
            <person name="Schmutz J."/>
            <person name="Shapiro H."/>
            <person name="Lindquist E."/>
            <person name="Lucas S."/>
            <person name="Rokhsar D."/>
            <person name="Grigoriev I.V."/>
        </authorList>
    </citation>
    <scope>NUCLEOTIDE SEQUENCE [LARGE SCALE GENOMIC DNA]</scope>
</reference>
<feature type="compositionally biased region" description="Polar residues" evidence="10">
    <location>
        <begin position="336"/>
        <end position="346"/>
    </location>
</feature>
<evidence type="ECO:0000256" key="9">
    <source>
        <dbReference type="RuleBase" id="RU003465"/>
    </source>
</evidence>
<gene>
    <name evidence="12" type="primary">ABI1A-2</name>
    <name evidence="12" type="ORF">SELMODRAFT_451367</name>
</gene>
<feature type="compositionally biased region" description="Basic and acidic residues" evidence="10">
    <location>
        <begin position="25"/>
        <end position="35"/>
    </location>
</feature>
<dbReference type="eggNOG" id="KOG0698">
    <property type="taxonomic scope" value="Eukaryota"/>
</dbReference>
<dbReference type="SMART" id="SM00332">
    <property type="entry name" value="PP2Cc"/>
    <property type="match status" value="1"/>
</dbReference>
<comment type="similarity">
    <text evidence="9">Belongs to the PP2C family.</text>
</comment>
<evidence type="ECO:0000256" key="7">
    <source>
        <dbReference type="ARBA" id="ARBA00022912"/>
    </source>
</evidence>
<dbReference type="KEGG" id="smo:SELMODRAFT_451367"/>
<dbReference type="OrthoDB" id="10264738at2759"/>
<evidence type="ECO:0000256" key="4">
    <source>
        <dbReference type="ARBA" id="ARBA00022723"/>
    </source>
</evidence>
<evidence type="ECO:0000256" key="1">
    <source>
        <dbReference type="ARBA" id="ARBA00001936"/>
    </source>
</evidence>
<dbReference type="STRING" id="88036.D8S226"/>
<feature type="domain" description="PPM-type phosphatase" evidence="11">
    <location>
        <begin position="71"/>
        <end position="382"/>
    </location>
</feature>
<evidence type="ECO:0000313" key="12">
    <source>
        <dbReference type="EMBL" id="EFJ21554.1"/>
    </source>
</evidence>
<organism evidence="13">
    <name type="scientific">Selaginella moellendorffii</name>
    <name type="common">Spikemoss</name>
    <dbReference type="NCBI Taxonomy" id="88036"/>
    <lineage>
        <taxon>Eukaryota</taxon>
        <taxon>Viridiplantae</taxon>
        <taxon>Streptophyta</taxon>
        <taxon>Embryophyta</taxon>
        <taxon>Tracheophyta</taxon>
        <taxon>Lycopodiopsida</taxon>
        <taxon>Selaginellales</taxon>
        <taxon>Selaginellaceae</taxon>
        <taxon>Selaginella</taxon>
    </lineage>
</organism>
<dbReference type="SUPFAM" id="SSF81606">
    <property type="entry name" value="PP2C-like"/>
    <property type="match status" value="1"/>
</dbReference>
<dbReference type="GO" id="GO:0046872">
    <property type="term" value="F:metal ion binding"/>
    <property type="evidence" value="ECO:0007669"/>
    <property type="project" value="UniProtKB-KW"/>
</dbReference>
<dbReference type="InterPro" id="IPR015655">
    <property type="entry name" value="PP2C"/>
</dbReference>
<dbReference type="PROSITE" id="PS01032">
    <property type="entry name" value="PPM_1"/>
    <property type="match status" value="1"/>
</dbReference>
<dbReference type="GeneID" id="9639213"/>
<dbReference type="EC" id="3.1.3.16" evidence="3"/>
<evidence type="ECO:0000256" key="8">
    <source>
        <dbReference type="ARBA" id="ARBA00023211"/>
    </source>
</evidence>
<feature type="region of interest" description="Disordered" evidence="10">
    <location>
        <begin position="387"/>
        <end position="410"/>
    </location>
</feature>
<evidence type="ECO:0000256" key="2">
    <source>
        <dbReference type="ARBA" id="ARBA00001946"/>
    </source>
</evidence>
<evidence type="ECO:0000259" key="11">
    <source>
        <dbReference type="PROSITE" id="PS51746"/>
    </source>
</evidence>
<comment type="cofactor">
    <cofactor evidence="1">
        <name>Mn(2+)</name>
        <dbReference type="ChEBI" id="CHEBI:29035"/>
    </cofactor>
</comment>
<dbReference type="GO" id="GO:0004722">
    <property type="term" value="F:protein serine/threonine phosphatase activity"/>
    <property type="evidence" value="ECO:0000318"/>
    <property type="project" value="GO_Central"/>
</dbReference>
<evidence type="ECO:0000256" key="10">
    <source>
        <dbReference type="SAM" id="MobiDB-lite"/>
    </source>
</evidence>
<keyword evidence="8" id="KW-0464">Manganese</keyword>
<dbReference type="Pfam" id="PF00481">
    <property type="entry name" value="PP2C"/>
    <property type="match status" value="1"/>
</dbReference>
<keyword evidence="6" id="KW-0460">Magnesium</keyword>
<dbReference type="Proteomes" id="UP000001514">
    <property type="component" value="Unassembled WGS sequence"/>
</dbReference>
<dbReference type="InParanoid" id="D8S226"/>
<keyword evidence="5 9" id="KW-0378">Hydrolase</keyword>
<keyword evidence="13" id="KW-1185">Reference proteome</keyword>